<dbReference type="SUPFAM" id="SSF47336">
    <property type="entry name" value="ACP-like"/>
    <property type="match status" value="7"/>
</dbReference>
<dbReference type="Pfam" id="PF02801">
    <property type="entry name" value="Ketoacyl-synt_C"/>
    <property type="match status" value="1"/>
</dbReference>
<evidence type="ECO:0000256" key="9">
    <source>
        <dbReference type="ARBA" id="ARBA00023194"/>
    </source>
</evidence>
<dbReference type="Pfam" id="PF00975">
    <property type="entry name" value="Thioesterase"/>
    <property type="match status" value="1"/>
</dbReference>
<evidence type="ECO:0000259" key="13">
    <source>
        <dbReference type="PROSITE" id="PS52004"/>
    </source>
</evidence>
<dbReference type="Gene3D" id="3.30.559.10">
    <property type="entry name" value="Chloramphenicol acetyltransferase-like domain"/>
    <property type="match status" value="6"/>
</dbReference>
<feature type="domain" description="Ketosynthase family 3 (KS3)" evidence="13">
    <location>
        <begin position="670"/>
        <end position="1093"/>
    </location>
</feature>
<dbReference type="FunFam" id="3.40.50.12780:FF:000012">
    <property type="entry name" value="Non-ribosomal peptide synthetase"/>
    <property type="match status" value="3"/>
</dbReference>
<dbReference type="SUPFAM" id="SSF56801">
    <property type="entry name" value="Acetyl-CoA synthetase-like"/>
    <property type="match status" value="5"/>
</dbReference>
<dbReference type="NCBIfam" id="TIGR01720">
    <property type="entry name" value="NRPS-para261"/>
    <property type="match status" value="1"/>
</dbReference>
<dbReference type="Proteomes" id="UP000198601">
    <property type="component" value="Unassembled WGS sequence"/>
</dbReference>
<dbReference type="SUPFAM" id="SSF53383">
    <property type="entry name" value="PLP-dependent transferases"/>
    <property type="match status" value="1"/>
</dbReference>
<evidence type="ECO:0000256" key="7">
    <source>
        <dbReference type="ARBA" id="ARBA00022737"/>
    </source>
</evidence>
<sequence>MNQFQTLVNVLQDRSRLATRGITYISGDRQEEYESYGTLLDRALIVLYELQSSGMKPGDELLMQIDDNRTFLSVFWGCLLGGIVPVPVTVGSNDEHKIKLFKIWRTLNRPYLISDAKALDYLEKYAGQNELQNVFEEMKQAVLFTDKLNYSSRNRGDIMPLKAEQLAFIQFSSGSTGDPKGVMLTHENLVHNIRDGASGARMDEQDSYLGWMPLTHDLGLIAFHLTCVIANANQFIMPTALFIRRPTLWLKKASEHRVTQICSPNFGYKFFLAQYKPETAVDWDLSYIRIVYNGAEPISTEVCDQFLDAMEQHGLRRSAMLCVYGMAEACVGVSHPPLEEMYLPMYLNREQLNIGKAVVPVEPSDNRCVTFVDVGYPLASCHIRICDDDDAVLADNVIGHIQIIGKNVTSGYYNNPQATAKVKTADGWLRTGDLGFMRSGRLVITGRAKDIIFVNGQNVYPHDIERVAEEVDGVELGKVAVCGVHDAGVGQDRIVVFVMHTKKVEDFVPVAQRLRKHLNYRGGWELHDIVPIRRIPKTTSGKVQRFKLAQEYEAGQFQAVSEQLAELLRKEKEARPVAIPQNEAERKLLDICKQILQTDAIGTDESYFDLGANSLQLTQMAEQLESQLGVNIAVTDFFSYPTIAKLAAYIAEGEQEASAEHDPDAASPADRDIAIIGMAGKFPQADTLEQFWANLAEGKDCIRPFNEKRMKDAASYMAHLYTGDRNLQSVEGGYLDEIDTFDYSFFRLTPREASLMDPNQRLFLQTAWSALEDAGYGGTPLSGKKVGVYVGFSKTSFEYERLLTEVAPETLPHFVLGNLPSIISSRIAYLLDLKGPAVTVDTACSSSLVAVHLACQAILGGDCEMALAGGVKTILLPHKAGIGMESSDDRARAFDDNSDGTGWGEGVGAVLLKPLRKAVQDGDNILAVIKGTAINQDGSTVGISAPNASSQAEVIAQAWRSARIDPETITYIEAHGTGTKLGDPVEIDGMMKAFRKQTQRKQFCAISTVKTNIGHLYEAAGIAGLIKAVLSLRHRQIAPLVHFRQPNSKISFEESPVYPVTELTDWQPNGIPRRCGISSFGFSGTNCHMVLEEYVPDDTAPVLPNSPESGPLLLTLSARSETALRTMIEQYAELFERRPELDMRSVCFTANTGRSHLTHRIAVTAAGASELRAKVIRLHNEGLAEEGVYRSGAGGTVANPSVERDAVPLRLDTEEGVTQTALHYVQGAKIDWSSVYADRRYPKVALPTYPFERKRCWIDVPAVRPERSVKTTALAAIAEIAEERVQLMYDHSGPGAVSDLHRQTVASSLMQMIRNVSQLDMDELQPQTHFLELGLDSIILTQVRHGIKDTFGLDIPMSSFFESLTNLELLTDYIAQHTAPTQPLAPQVQEEGNVPVLAAQPSSQIPILPVVPAPAPGYYVEAPAVAAESYLPLPGSVASTGAERIMEQQLRLMSQQLDVLRQYPAPVPAVLNRQPAPEPISAARPDSFVYADASREVAAASSVTAVRHPDSAEAKPFTPFKTIDVKVRESLPFRQEQHLRDLIERYTARTRRTKEYTQQYRPVYANNRNVAGFRPVLKEMVYQIVAERAEGSKIWDLDGNEYIDLTMGFGVNLFGHNPDFIRESIEAGLQNGMCVGPMSNLAGQVAESISKMTGVERIALFNTGTEAVMVALRLARAATGRAKVVLFAGSYHGTFDGVLALGSSGADQEHSVPLAPGILQHMVDDVVVLNYGTEEALAYLRAHAHELAAVLVEPVQSRRPDFQPQAFLAEIRRITAQSGTAFIFDEVITGFRVHPGGAQAWFGIQADLVTYGKVIGGGMPIGIVGGKAAFIDGIDGGFWRFGDDSYPQQEQRRTFVAGTFCHHPLALAAALAVLEKLEQSGGKLQAELNARTAALAAELNDYFVQGNVPMKVVHFGSLFRFVLKGDLELFFYHMLDKGVYIWEGRNCFLSTAHSEADIRRIVQAVKDSIRELRDGGFLPDVPPDGSDPGKRSLPAPESRDKGPDAVISLTPEQKQLWFASMSGRSEAQSLHETALLRLRGPLRIDAWSEAVNAVVRRHEALRTHMSGDGETQAVAPELTIRIPLLDVSDCAADVQEQRHREWLDRNAEAPFGMSAGEPLFRIGLLKKSGDEYVALFTFHHLIADGWSMGVFIQELERIYSALVRQESWALPAPAAFRDYAAWQRHKLEQPESREAAAYWAALSDRRLPVLELPSLRRGTSVPTSRGGRHTVMLDSRLAKELKAASMRQGSSLFVTLLSAFQLFLHRLTGLRQITVGIPTAGQAQMEAFSLIGNCVNLLPVASEVKPELTFAEYAQAVKNGMNEIEPFQPYSFAALAERGLGHLPAITTVFNMDRLPRLRFHGLDAELLPNPISYSKYELFLNAIEIGSELRLNFDYSADLFPAETIRIWARYYVHLLLAIGQEQTLRLSGLALLSAGEIAQKWAAWAALADAEGTYPCVLDTYLQPVPSETMGELYIVRPKNGNSRNSRDSFLRTGEWVHCAEDGKLTPVGKTSRFVRLRGHQVNLQQLEEHVRRTFGLQTCAFTVRSEADTDTTADLTAYIVADLSHPWEESELKQAMSAALPDYTQPRYVVKMASLPLMPSGEPDWSQLPEPGEGGGFTAAPDVHGGDATEETLVRIWKEVLGAANVGRRDNFFQLGGDSLKATVILSRVNKEFHVQIPLAHLFELQTIDELAQYIRGGEKGDYTPIVPVDRREAYPASSSQKRMYVLQQQGDSTTYNISGQLKIEGELDTARLIEALRHVFGRHESLRTYFALEEGEIVQKISPDAVLNVEVTRISEEEADEARARFVRPFDLGLAPLFRAKLLQLAADSFTLLVDMHHAVADGFSMAVLLDELLQTYQGRQLAPRNVHYKDYAVWQQNRIAEGAFEQQETYWLSELAGELPVLNMPTDYPRPQLQSFEGDTFSLKLDPGLTASLYKLAQESGTTLYMVLLAAYSVLLANYTGQDDIIVGTPVSGRRHADTEAVIGMFVGTLAMRNRPKREQTFGEFLQDVKRQELLAFEHQDYPFDELTEKLGFVRDLSRNPIFDTMFMLQNEAVHTLEAGGLTFESEEFNPGVSKFDFSLSVTADKAGLSCTWEYATKLFKPETIRRMAEHYVRVLEGVINCQELRLSDIDMLTEAEKRQLQRVSGETALLYPEAKTICERFEQQAARTPERTALVFGGQTMSYGELNRQANRLAHRLQTLGVGPDTLVGVCLDRSPELVAGLLAVLKAGGAYVPLDPALPPERLGYMTERAGVKALVTKLAWAEGLAVRPDLAVVCLDDGTARLEAEPEHNPDSKAGAGHLMYVIFTSGSTGTPKGASVYRSGFENLLQWYTCEFGMTEEDRVLMISSPSFDLTQKNFFAPLVIGGQLVLLPSGPYDAAEVASLIERHGVTLLNGTPSAFYPLLDITASAGYGPLATLRHVFLGGEPIAADRLTAWTASEACRAEVVNTYGPTECTDVTVYGRLTNMPSLVGKPVPIGRPVAGTRVYILNRELGLQPMGLPGELCIAGVQVGGGYVGDAELTADKFVANPYGDEQAPVLYRTGDLARYLPDGTIEYLGRIDHQVKLRGYRIEPGEIEAALRECAGVKDAFVMTREDRPGDIRLVAYAVPEEGAKERAASGLPALWRSELRRKLPDYMVPTAIVVMAELPLSPNGKVDRKALPAPEVGLVADADYVAPRTPVEAKLSELWKEVLGLSAAVGVKDNFFDLGGHSLRATTLGAKIHLVLNVSLSLRQMFQHPTLELMAQAIEQLQPSPYADIPVAGQQDTYPLSSAQKRLYILSQLEGVATSYNMPGELLMEGELDAERLEAAFRGLLRRHATLRTSFELDADGEPVQRIAETADFTLERIRVSGEGEAAAAMAGFIRPFDLGKAPLLRAALVEEAPQRHRLLVDMHHLISDGVSMNILLEELAQLYEGNELPALRLQYKDYAVWRQADGDSERMSKQEAYWLEQLDGELPILELPTDYARPPARSFSGGTLSFTIDSRQADRLKRLGSQAGATLFMVLLAAYTTLLSKYSGQEDMIVGTPIAARPHTDLQPMIGMFAGTLALRSYPVGEKTFLDYLQEVKELALRAYENQDYPFETLVEKLNVKRDMSRNPVFDTMFVLQNTETVAPGFTSLRVSSHESEHPIVKFDLTFTAAEEAGGIAFSIEYGDRLFKRETISRMAQHFIQLIEEIIQTPEARLASLNILTVHERTQILETFNETALPYPADMTIHGLFERQAALTPEQVAVVFEDRQLTYRELDERANRLARTLLAKGMEAEQLVAIMTERSLDMVTAVLGVMKAGGAYVPVDPEYPEERIRYMLGDSGVRLLLTQSHLRDRMAYGGELLLLDDERSYSGDGSSPGGVVDPHQLAYVIYTSGTTGKPKGVLVEHQGVCNFKLFCEHTLQISERDRIVQFASFSFDAWCSELIMSLLTGAALYVPDASVIADYRLFEQYVHDHGITVATLPPTYAVYLNPEHMPELKTLITAGSASSGELVQQWKDHVRYFNNYGPTEDSICSTAWAYTDHTPMEKTVPIGRPIPNHQVFILSAHNALAPIGVAGELCVSGIGLARGYLNRPDLTADKFMPVPFAPEQWMYRTGDLARWLPDGSIEYLGRIDHQVKIRGYRIELGEIEAQLLNVAAVQEAIVLARTDETGQTYLCAYFTADGEQAAGALRSELARELPGYMVPAFFVQLEEMPLTPNGKIDRQALPAPEGIVPTGAEYAAPGTPVEAKLAELWQEVLGVPSVGIRDNFFELGGHSLRAMRLAAHIQKEMHVNVPLQDVFAAPTMEQLAAVIEGLRQQTFAGIPVAPVQSHYPVSSAQKRLYVLQQFEGGETSYNMPGVMLLEGALDRERFEEAFRGLIRRHETLRTGFELVDGEPFQRVYSESEVEFAVDYAESNGGETDTLDSIRQFVRQFDLRQPPLLRVGLIRLDPDKPGVNQEPERYLLLFDMHHIVSDGVSMGILISEFGRLYGGEKLPPLRIQYKDYATWQQAELSGQRMSSQEAYWLNVFQGKLPVLDMPTDYARPAVQRFEGGLVPFALGSQRSDALRQLASATGTTLYMVLLAAYTALLYKYTGQEDIVVGTPVAGRTHADVDGLIGMFVGTLALRGYPVGEKTFLDYLQEVKGMTLQAFEHQDYPFEALVEKVGVTRDLSRHALFDTMFDMQHGVAEQHTVHGLELKPYEIESKTAKFDLSFQITVDEAGTLTSSIEYASSLYSVDTVRRMAGHFMQLIDGILAAPEAKLSSFEIVTPEEKALLTGPPDDSGVGSVSCDWQEKTIHQLLEEEAERTPDQVAVICEDERLTYRELNEQANRLARTLRAKGVQPDQTVGIMAERSLAMAIGMFGILKAGAAYVPIDPDYPEERVRYMLDDSGAQLLLTHRRLQERAADAAEKVLFLDASEAYDADGTNLVPTAQPHHLAYVIYTSGTTGKPKGVMIEHRQVIALSEAWKQEYRLREEPVRLLQWASFSFDVFTADIVRSLLNGGQLIVCPSYARHDPEAIYGLLQQHRVTMFDATPALVIPLMNDVYEHGRDIGFLKTLIVGSDQCPVGDFQQLNDRFGASMRIVNSYGVTEACVDSSYYVQQTEDVGSHPYPYEYRSLPIGKPYAGVRMYILSAAMALQPAGVPGELYIGGRGVARGYLNRPELTAEKFVYDPFEPGRRMYRTGDAARWLPDGNIEYLGRLDDQVKIRGYRIELGEVEVQLLKTESVQEAVVIAREDETGQKQLCAYVVSDRELAIGELRKALSQTLPEYMIPSYFVPLPQLPLTPNGKVDRKALPAPKESMAADTDYVAPCTAVEQALASVWQTVLGIEKVGVNDRFFALGGDSIKAIQVSAKLHQAGYKVEMRHLFAYPAIAELSAHVKPITRMADQGEVKGWAKLTPIQAWFFRQNNAAPHHYNQAVMLYREQGYDEAALRKAVRKLAEHHDALRTVFRQTEGGYAAWIRGIDEGELYTLEVMDFQKAADNVAQAIEAKANEIQSSIELSTGPLIKLGLFRCADGDHLLIAIHHLVVDGVSWRILLEDLAYGYEQAVSGQAIRLPDKTDAFQTWAEQLAGYANIPALEAERAYWQQLEQSESKPLPRDVEQAGQEQAYGLMRDSKTVTVQWTREETEQLLKQAHHAYNTDINDLLLTALGMAVYRWTGIERVWVGLEGHGREAVLPDIDIARTVGWFTSEYPVVLEMGAGGGPGDSDTLAYRIKRVKDSLRQIPNKGIGYGILKYLSEASEDARYAAKPEISFNYLGQFDQDLTQNALQVSPFACGSEISGQTERSHALDISGSIAGGELALTVSYSGKQYRRETMERLAGLLHASLQDIIAHCVAKERPELTPSDVVFKGLAVTERLRRIGEIESVYALTPLQQGMLYHRLLNPESEAYFEQTAFTLCGSLDIRAFKQSLDVVVQRHDALRTNFYSGWNGQPLQVVYRNKPAGFVYEDVRGWKESEQEAHIRALTKTDKLRGFELSEEALLRVSILRTGDETYRFLWSFHQIVMDGRDTGRIIEEVFAVYSAYRKQARPELGAVKPYRRYIEWLEGQDLAAASAYWSHYLAGYRHQAVPPRVQAQGQQGAGCAAERLTSSLGKRLTRELRNTAKQHQVTVNTLLQTAWGLLLQAYNGTDDVVFGTVVPVRPALVPGMETMIGVRSNTIPVRIRSGAGATVADVMRSVQEQALSSEKHAMHPLYEIQALSAPKQQLINHILVFETDSPSSVAAEAAAKAAGLEMSGFRTEGQTSYDLTVIMQPGNDMRIRFDYNAQVYEREVMERLQGHWMRILKQLAANPDVRVQELQLLSPAEEEQCLAGLVGTEAELLQGAIVHSSSTEDAANALAEYVAPRTPVEAKLAALWQEVLGAPRIGVRNRFFELGGHSIKAMQLTEKVNTVMGAELSLRAVIASPTIEEMAALLSSGQVQDDGDGPMKLNERGRMNVFCFPPSAGYGLVYNEMARMLEDQYVVYAFDFIEGWRDEEELLNRYVDAIVSVQREAPYVLLGYSLGGSLAYQVAKTMERRGYAVSDILLLDADRRDGTKKLSGEELERGVDAMLEIVSERNASFLANRADWEKARSKILAYGTYSGQLINDGAVRANLHAFITEMEAARAEDWNEATTEEVVEYALIGGHLDIFEPANIEHNVHAIRLVLQDIVRDKTLAADSVR</sequence>
<dbReference type="FunFam" id="1.10.1200.10:FF:000005">
    <property type="entry name" value="Nonribosomal peptide synthetase 1"/>
    <property type="match status" value="5"/>
</dbReference>
<keyword evidence="4" id="KW-0597">Phosphoprotein</keyword>
<dbReference type="InterPro" id="IPR015424">
    <property type="entry name" value="PyrdxlP-dep_Trfase"/>
</dbReference>
<dbReference type="InterPro" id="IPR018201">
    <property type="entry name" value="Ketoacyl_synth_AS"/>
</dbReference>
<feature type="domain" description="Carrier" evidence="12">
    <location>
        <begin position="4717"/>
        <end position="4792"/>
    </location>
</feature>
<dbReference type="InterPro" id="IPR014030">
    <property type="entry name" value="Ketoacyl_synth_N"/>
</dbReference>
<dbReference type="Gene3D" id="1.10.287.490">
    <property type="entry name" value="Helix hairpin bin"/>
    <property type="match status" value="1"/>
</dbReference>
<dbReference type="PROSITE" id="PS00600">
    <property type="entry name" value="AA_TRANSFER_CLASS_3"/>
    <property type="match status" value="1"/>
</dbReference>
<feature type="region of interest" description="Disordered" evidence="11">
    <location>
        <begin position="1973"/>
        <end position="2005"/>
    </location>
</feature>
<dbReference type="CDD" id="cd19534">
    <property type="entry name" value="E_NRPS"/>
    <property type="match status" value="1"/>
</dbReference>
<keyword evidence="9" id="KW-0045">Antibiotic biosynthesis</keyword>
<keyword evidence="6" id="KW-0808">Transferase</keyword>
<dbReference type="FunFam" id="3.30.300.30:FF:000010">
    <property type="entry name" value="Enterobactin synthetase component F"/>
    <property type="match status" value="3"/>
</dbReference>
<dbReference type="InterPro" id="IPR020806">
    <property type="entry name" value="PKS_PP-bd"/>
</dbReference>
<dbReference type="Gene3D" id="3.40.50.1820">
    <property type="entry name" value="alpha/beta hydrolase"/>
    <property type="match status" value="1"/>
</dbReference>
<keyword evidence="5" id="KW-0436">Ligase</keyword>
<dbReference type="SMART" id="SM00824">
    <property type="entry name" value="PKS_TE"/>
    <property type="match status" value="1"/>
</dbReference>
<dbReference type="InterPro" id="IPR015421">
    <property type="entry name" value="PyrdxlP-dep_Trfase_major"/>
</dbReference>
<dbReference type="PANTHER" id="PTHR45527:SF1">
    <property type="entry name" value="FATTY ACID SYNTHASE"/>
    <property type="match status" value="1"/>
</dbReference>
<dbReference type="SUPFAM" id="SSF52777">
    <property type="entry name" value="CoA-dependent acyltransferases"/>
    <property type="match status" value="12"/>
</dbReference>
<dbReference type="NCBIfam" id="TIGR01733">
    <property type="entry name" value="AA-adenyl-dom"/>
    <property type="match status" value="3"/>
</dbReference>
<dbReference type="InterPro" id="IPR049704">
    <property type="entry name" value="Aminotrans_3_PPA_site"/>
</dbReference>
<evidence type="ECO:0000256" key="2">
    <source>
        <dbReference type="ARBA" id="ARBA00006432"/>
    </source>
</evidence>
<evidence type="ECO:0000313" key="15">
    <source>
        <dbReference type="Proteomes" id="UP000198601"/>
    </source>
</evidence>
<gene>
    <name evidence="14" type="ORF">SAMN04487970_101370</name>
</gene>
<keyword evidence="8" id="KW-0663">Pyridoxal phosphate</keyword>
<dbReference type="InterPro" id="IPR020841">
    <property type="entry name" value="PKS_Beta-ketoAc_synthase_dom"/>
</dbReference>
<dbReference type="InterPro" id="IPR010071">
    <property type="entry name" value="AA_adenyl_dom"/>
</dbReference>
<dbReference type="InterPro" id="IPR009081">
    <property type="entry name" value="PP-bd_ACP"/>
</dbReference>
<dbReference type="GO" id="GO:0017000">
    <property type="term" value="P:antibiotic biosynthetic process"/>
    <property type="evidence" value="ECO:0007669"/>
    <property type="project" value="UniProtKB-KW"/>
</dbReference>
<dbReference type="Pfam" id="PF13193">
    <property type="entry name" value="AMP-binding_C"/>
    <property type="match status" value="3"/>
</dbReference>
<feature type="domain" description="Carrier" evidence="12">
    <location>
        <begin position="1303"/>
        <end position="1378"/>
    </location>
</feature>
<dbReference type="SUPFAM" id="SSF53474">
    <property type="entry name" value="alpha/beta-Hydrolases"/>
    <property type="match status" value="1"/>
</dbReference>
<evidence type="ECO:0000256" key="5">
    <source>
        <dbReference type="ARBA" id="ARBA00022598"/>
    </source>
</evidence>
<evidence type="ECO:0000256" key="3">
    <source>
        <dbReference type="ARBA" id="ARBA00022450"/>
    </source>
</evidence>
<dbReference type="STRING" id="624147.SAMN04487970_101370"/>
<keyword evidence="7" id="KW-0677">Repeat</keyword>
<protein>
    <submittedName>
        <fullName evidence="14">Non-ribosomal peptide synthase domain TIGR01720/amino acid adenylation domain-containing protein</fullName>
    </submittedName>
</protein>
<name>A0A1G4R9D1_9BACL</name>
<feature type="domain" description="Carrier" evidence="12">
    <location>
        <begin position="5786"/>
        <end position="5860"/>
    </location>
</feature>
<keyword evidence="3" id="KW-0596">Phosphopantetheine</keyword>
<feature type="domain" description="Carrier" evidence="12">
    <location>
        <begin position="579"/>
        <end position="654"/>
    </location>
</feature>
<dbReference type="InterPro" id="IPR001242">
    <property type="entry name" value="Condensation_dom"/>
</dbReference>
<dbReference type="RefSeq" id="WP_167670181.1">
    <property type="nucleotide sequence ID" value="NZ_FMTT01000013.1"/>
</dbReference>
<dbReference type="Pfam" id="PF00668">
    <property type="entry name" value="Condensation"/>
    <property type="match status" value="6"/>
</dbReference>
<dbReference type="InterPro" id="IPR014031">
    <property type="entry name" value="Ketoacyl_synth_C"/>
</dbReference>
<dbReference type="GO" id="GO:0044550">
    <property type="term" value="P:secondary metabolite biosynthetic process"/>
    <property type="evidence" value="ECO:0007669"/>
    <property type="project" value="UniProtKB-ARBA"/>
</dbReference>
<dbReference type="InterPro" id="IPR000873">
    <property type="entry name" value="AMP-dep_synth/lig_dom"/>
</dbReference>
<dbReference type="Gene3D" id="3.40.640.10">
    <property type="entry name" value="Type I PLP-dependent aspartate aminotransferase-like (Major domain)"/>
    <property type="match status" value="1"/>
</dbReference>
<comment type="cofactor">
    <cofactor evidence="1">
        <name>pantetheine 4'-phosphate</name>
        <dbReference type="ChEBI" id="CHEBI:47942"/>
    </cofactor>
</comment>
<dbReference type="SMART" id="SM01294">
    <property type="entry name" value="PKS_PP_betabranch"/>
    <property type="match status" value="1"/>
</dbReference>
<dbReference type="GO" id="GO:0031177">
    <property type="term" value="F:phosphopantetheine binding"/>
    <property type="evidence" value="ECO:0007669"/>
    <property type="project" value="InterPro"/>
</dbReference>
<evidence type="ECO:0000256" key="11">
    <source>
        <dbReference type="SAM" id="MobiDB-lite"/>
    </source>
</evidence>
<dbReference type="FunFam" id="3.30.559.30:FF:000001">
    <property type="entry name" value="Non-ribosomal peptide synthetase"/>
    <property type="match status" value="2"/>
</dbReference>
<dbReference type="Pfam" id="PF22621">
    <property type="entry name" value="CurL-like_PKS_C"/>
    <property type="match status" value="1"/>
</dbReference>
<dbReference type="FunFam" id="3.40.50.980:FF:000001">
    <property type="entry name" value="Non-ribosomal peptide synthetase"/>
    <property type="match status" value="3"/>
</dbReference>
<dbReference type="SMART" id="SM00825">
    <property type="entry name" value="PKS_KS"/>
    <property type="match status" value="1"/>
</dbReference>
<dbReference type="GO" id="GO:0004315">
    <property type="term" value="F:3-oxoacyl-[acyl-carrier-protein] synthase activity"/>
    <property type="evidence" value="ECO:0007669"/>
    <property type="project" value="InterPro"/>
</dbReference>
<dbReference type="CDD" id="cd19543">
    <property type="entry name" value="DCL_NRPS"/>
    <property type="match status" value="1"/>
</dbReference>
<dbReference type="GO" id="GO:0008483">
    <property type="term" value="F:transaminase activity"/>
    <property type="evidence" value="ECO:0007669"/>
    <property type="project" value="InterPro"/>
</dbReference>
<dbReference type="EMBL" id="FMTT01000013">
    <property type="protein sequence ID" value="SCW53388.1"/>
    <property type="molecule type" value="Genomic_DNA"/>
</dbReference>
<dbReference type="Pfam" id="PF00550">
    <property type="entry name" value="PP-binding"/>
    <property type="match status" value="7"/>
</dbReference>
<feature type="domain" description="Carrier" evidence="12">
    <location>
        <begin position="6822"/>
        <end position="6897"/>
    </location>
</feature>
<dbReference type="GO" id="GO:0006633">
    <property type="term" value="P:fatty acid biosynthetic process"/>
    <property type="evidence" value="ECO:0007669"/>
    <property type="project" value="InterPro"/>
</dbReference>
<evidence type="ECO:0000256" key="8">
    <source>
        <dbReference type="ARBA" id="ARBA00022898"/>
    </source>
</evidence>
<dbReference type="CDD" id="cd19531">
    <property type="entry name" value="LCL_NRPS-like"/>
    <property type="match status" value="4"/>
</dbReference>
<evidence type="ECO:0000313" key="14">
    <source>
        <dbReference type="EMBL" id="SCW53388.1"/>
    </source>
</evidence>
<dbReference type="CDD" id="cd00833">
    <property type="entry name" value="PKS"/>
    <property type="match status" value="1"/>
</dbReference>
<dbReference type="GO" id="GO:0016874">
    <property type="term" value="F:ligase activity"/>
    <property type="evidence" value="ECO:0007669"/>
    <property type="project" value="UniProtKB-KW"/>
</dbReference>
<evidence type="ECO:0000256" key="4">
    <source>
        <dbReference type="ARBA" id="ARBA00022553"/>
    </source>
</evidence>
<dbReference type="SMART" id="SM00823">
    <property type="entry name" value="PKS_PP"/>
    <property type="match status" value="7"/>
</dbReference>
<dbReference type="InterPro" id="IPR006162">
    <property type="entry name" value="Ppantetheine_attach_site"/>
</dbReference>
<dbReference type="Pfam" id="PF00202">
    <property type="entry name" value="Aminotran_3"/>
    <property type="match status" value="1"/>
</dbReference>
<dbReference type="CDD" id="cd05930">
    <property type="entry name" value="A_NRPS"/>
    <property type="match status" value="1"/>
</dbReference>
<evidence type="ECO:0000256" key="10">
    <source>
        <dbReference type="ARBA" id="ARBA00023268"/>
    </source>
</evidence>
<dbReference type="FunFam" id="2.30.38.10:FF:000001">
    <property type="entry name" value="Non-ribosomal peptide synthetase PvdI"/>
    <property type="match status" value="2"/>
</dbReference>
<reference evidence="15" key="1">
    <citation type="submission" date="2016-10" db="EMBL/GenBank/DDBJ databases">
        <authorList>
            <person name="Varghese N."/>
            <person name="Submissions S."/>
        </authorList>
    </citation>
    <scope>NUCLEOTIDE SEQUENCE [LARGE SCALE GENOMIC DNA]</scope>
    <source>
        <strain evidence="15">CGMCC 1.8946</strain>
    </source>
</reference>
<dbReference type="GO" id="GO:0030170">
    <property type="term" value="F:pyridoxal phosphate binding"/>
    <property type="evidence" value="ECO:0007669"/>
    <property type="project" value="InterPro"/>
</dbReference>
<dbReference type="SUPFAM" id="SSF53901">
    <property type="entry name" value="Thiolase-like"/>
    <property type="match status" value="1"/>
</dbReference>
<dbReference type="InterPro" id="IPR036736">
    <property type="entry name" value="ACP-like_sf"/>
</dbReference>
<dbReference type="CDD" id="cd05908">
    <property type="entry name" value="A_NRPS_MycA_like"/>
    <property type="match status" value="1"/>
</dbReference>
<dbReference type="InterPro" id="IPR015422">
    <property type="entry name" value="PyrdxlP-dep_Trfase_small"/>
</dbReference>
<dbReference type="Gene3D" id="3.30.559.30">
    <property type="entry name" value="Nonribosomal peptide synthetase, condensation domain"/>
    <property type="match status" value="6"/>
</dbReference>
<dbReference type="InterPro" id="IPR010060">
    <property type="entry name" value="NRPS_synth"/>
</dbReference>
<dbReference type="PROSITE" id="PS00455">
    <property type="entry name" value="AMP_BINDING"/>
    <property type="match status" value="4"/>
</dbReference>
<dbReference type="InterPro" id="IPR029058">
    <property type="entry name" value="AB_hydrolase_fold"/>
</dbReference>
<dbReference type="GO" id="GO:0005737">
    <property type="term" value="C:cytoplasm"/>
    <property type="evidence" value="ECO:0007669"/>
    <property type="project" value="TreeGrafter"/>
</dbReference>
<dbReference type="Pfam" id="PF00109">
    <property type="entry name" value="ketoacyl-synt"/>
    <property type="match status" value="1"/>
</dbReference>
<dbReference type="Gene3D" id="3.40.50.12780">
    <property type="entry name" value="N-terminal domain of ligase-like"/>
    <property type="match status" value="1"/>
</dbReference>
<dbReference type="NCBIfam" id="NF003417">
    <property type="entry name" value="PRK04813.1"/>
    <property type="match status" value="6"/>
</dbReference>
<evidence type="ECO:0000256" key="6">
    <source>
        <dbReference type="ARBA" id="ARBA00022679"/>
    </source>
</evidence>
<dbReference type="PROSITE" id="PS50075">
    <property type="entry name" value="CARRIER"/>
    <property type="match status" value="7"/>
</dbReference>
<dbReference type="Gene3D" id="3.40.47.10">
    <property type="match status" value="1"/>
</dbReference>
<keyword evidence="10" id="KW-0511">Multifunctional enzyme</keyword>
<dbReference type="InterPro" id="IPR042099">
    <property type="entry name" value="ANL_N_sf"/>
</dbReference>
<feature type="domain" description="Carrier" evidence="12">
    <location>
        <begin position="2627"/>
        <end position="2702"/>
    </location>
</feature>
<dbReference type="Gene3D" id="3.40.50.980">
    <property type="match status" value="6"/>
</dbReference>
<dbReference type="Gene3D" id="3.30.300.30">
    <property type="match status" value="5"/>
</dbReference>
<dbReference type="Gene3D" id="1.10.1200.10">
    <property type="entry name" value="ACP-like"/>
    <property type="match status" value="7"/>
</dbReference>
<dbReference type="InterPro" id="IPR045851">
    <property type="entry name" value="AMP-bd_C_sf"/>
</dbReference>
<dbReference type="PROSITE" id="PS52004">
    <property type="entry name" value="KS3_2"/>
    <property type="match status" value="1"/>
</dbReference>
<accession>A0A1G4R9D1</accession>
<dbReference type="InterPro" id="IPR005814">
    <property type="entry name" value="Aminotrans_3"/>
</dbReference>
<dbReference type="PROSITE" id="PS00606">
    <property type="entry name" value="KS3_1"/>
    <property type="match status" value="1"/>
</dbReference>
<dbReference type="Gene3D" id="2.30.38.10">
    <property type="entry name" value="Luciferase, Domain 3"/>
    <property type="match status" value="3"/>
</dbReference>
<evidence type="ECO:0000256" key="1">
    <source>
        <dbReference type="ARBA" id="ARBA00001957"/>
    </source>
</evidence>
<feature type="domain" description="Carrier" evidence="12">
    <location>
        <begin position="3682"/>
        <end position="3758"/>
    </location>
</feature>
<dbReference type="PROSITE" id="PS00012">
    <property type="entry name" value="PHOSPHOPANTETHEINE"/>
    <property type="match status" value="6"/>
</dbReference>
<dbReference type="InterPro" id="IPR025110">
    <property type="entry name" value="AMP-bd_C"/>
</dbReference>
<proteinExistence type="inferred from homology"/>
<dbReference type="InterPro" id="IPR020802">
    <property type="entry name" value="TesA-like"/>
</dbReference>
<keyword evidence="15" id="KW-1185">Reference proteome</keyword>
<dbReference type="Pfam" id="PF00501">
    <property type="entry name" value="AMP-binding"/>
    <property type="match status" value="4"/>
</dbReference>
<evidence type="ECO:0000259" key="12">
    <source>
        <dbReference type="PROSITE" id="PS50075"/>
    </source>
</evidence>
<dbReference type="InterPro" id="IPR023213">
    <property type="entry name" value="CAT-like_dom_sf"/>
</dbReference>
<dbReference type="InterPro" id="IPR001031">
    <property type="entry name" value="Thioesterase"/>
</dbReference>
<comment type="similarity">
    <text evidence="2">Belongs to the ATP-dependent AMP-binding enzyme family.</text>
</comment>
<dbReference type="InterPro" id="IPR020845">
    <property type="entry name" value="AMP-binding_CS"/>
</dbReference>
<organism evidence="14 15">
    <name type="scientific">Paenibacillus tianmuensis</name>
    <dbReference type="NCBI Taxonomy" id="624147"/>
    <lineage>
        <taxon>Bacteria</taxon>
        <taxon>Bacillati</taxon>
        <taxon>Bacillota</taxon>
        <taxon>Bacilli</taxon>
        <taxon>Bacillales</taxon>
        <taxon>Paenibacillaceae</taxon>
        <taxon>Paenibacillus</taxon>
    </lineage>
</organism>
<dbReference type="InterPro" id="IPR016039">
    <property type="entry name" value="Thiolase-like"/>
</dbReference>
<dbReference type="Gene3D" id="1.10.1240.100">
    <property type="match status" value="1"/>
</dbReference>
<dbReference type="PANTHER" id="PTHR45527">
    <property type="entry name" value="NONRIBOSOMAL PEPTIDE SYNTHETASE"/>
    <property type="match status" value="1"/>
</dbReference>
<dbReference type="GO" id="GO:0043041">
    <property type="term" value="P:amino acid activation for nonribosomal peptide biosynthetic process"/>
    <property type="evidence" value="ECO:0007669"/>
    <property type="project" value="TreeGrafter"/>
</dbReference>
<dbReference type="Gene3D" id="3.90.1150.10">
    <property type="entry name" value="Aspartate Aminotransferase, domain 1"/>
    <property type="match status" value="1"/>
</dbReference>